<dbReference type="Proteomes" id="UP001610446">
    <property type="component" value="Unassembled WGS sequence"/>
</dbReference>
<feature type="region of interest" description="Disordered" evidence="6">
    <location>
        <begin position="1"/>
        <end position="37"/>
    </location>
</feature>
<dbReference type="Pfam" id="PF07690">
    <property type="entry name" value="MFS_1"/>
    <property type="match status" value="1"/>
</dbReference>
<evidence type="ECO:0000256" key="7">
    <source>
        <dbReference type="SAM" id="Phobius"/>
    </source>
</evidence>
<feature type="transmembrane region" description="Helical" evidence="7">
    <location>
        <begin position="286"/>
        <end position="310"/>
    </location>
</feature>
<evidence type="ECO:0000256" key="5">
    <source>
        <dbReference type="ARBA" id="ARBA00023136"/>
    </source>
</evidence>
<dbReference type="InterPro" id="IPR020846">
    <property type="entry name" value="MFS_dom"/>
</dbReference>
<feature type="domain" description="Major facilitator superfamily (MFS) profile" evidence="8">
    <location>
        <begin position="47"/>
        <end position="494"/>
    </location>
</feature>
<evidence type="ECO:0000256" key="6">
    <source>
        <dbReference type="SAM" id="MobiDB-lite"/>
    </source>
</evidence>
<comment type="subcellular location">
    <subcellularLocation>
        <location evidence="1">Membrane</location>
        <topology evidence="1">Multi-pass membrane protein</topology>
    </subcellularLocation>
</comment>
<feature type="transmembrane region" description="Helical" evidence="7">
    <location>
        <begin position="330"/>
        <end position="349"/>
    </location>
</feature>
<comment type="similarity">
    <text evidence="2">Belongs to the major facilitator superfamily.</text>
</comment>
<comment type="caution">
    <text evidence="9">The sequence shown here is derived from an EMBL/GenBank/DDBJ whole genome shotgun (WGS) entry which is preliminary data.</text>
</comment>
<feature type="transmembrane region" description="Helical" evidence="7">
    <location>
        <begin position="370"/>
        <end position="392"/>
    </location>
</feature>
<feature type="transmembrane region" description="Helical" evidence="7">
    <location>
        <begin position="173"/>
        <end position="190"/>
    </location>
</feature>
<dbReference type="CDD" id="cd17323">
    <property type="entry name" value="MFS_Tpo1_MDR_like"/>
    <property type="match status" value="1"/>
</dbReference>
<keyword evidence="3 7" id="KW-0812">Transmembrane</keyword>
<evidence type="ECO:0000313" key="9">
    <source>
        <dbReference type="EMBL" id="KAL2851866.1"/>
    </source>
</evidence>
<proteinExistence type="inferred from homology"/>
<dbReference type="PROSITE" id="PS50850">
    <property type="entry name" value="MFS"/>
    <property type="match status" value="1"/>
</dbReference>
<evidence type="ECO:0000256" key="1">
    <source>
        <dbReference type="ARBA" id="ARBA00004141"/>
    </source>
</evidence>
<feature type="transmembrane region" description="Helical" evidence="7">
    <location>
        <begin position="404"/>
        <end position="425"/>
    </location>
</feature>
<feature type="compositionally biased region" description="Basic and acidic residues" evidence="6">
    <location>
        <begin position="1"/>
        <end position="13"/>
    </location>
</feature>
<feature type="transmembrane region" description="Helical" evidence="7">
    <location>
        <begin position="437"/>
        <end position="458"/>
    </location>
</feature>
<gene>
    <name evidence="9" type="ORF">BJY01DRAFT_232768</name>
</gene>
<feature type="transmembrane region" description="Helical" evidence="7">
    <location>
        <begin position="202"/>
        <end position="223"/>
    </location>
</feature>
<dbReference type="PANTHER" id="PTHR23502:SF68">
    <property type="entry name" value="MULTIDRUG TRANSPORTER, PUTATIVE (AFU_ORTHOLOGUE AFUA_3G01120)-RELATED"/>
    <property type="match status" value="1"/>
</dbReference>
<evidence type="ECO:0000313" key="10">
    <source>
        <dbReference type="Proteomes" id="UP001610446"/>
    </source>
</evidence>
<keyword evidence="4 7" id="KW-1133">Transmembrane helix</keyword>
<feature type="transmembrane region" description="Helical" evidence="7">
    <location>
        <begin position="45"/>
        <end position="66"/>
    </location>
</feature>
<feature type="transmembrane region" description="Helical" evidence="7">
    <location>
        <begin position="138"/>
        <end position="161"/>
    </location>
</feature>
<sequence>MEQAQVRELKEEGSAGSSNPQEVPLDQSARKDPESPMNWTNARKWTIIAMVSFITFLTPLASSMFAPGVPEVMQDFNSSSPTLSTFVVSVYVLGFAFGPLIVAPLSEYYGRAIVYNACNALFVVFNIASAVAPNLASLVVFRFLDGCAGVAPISCGSGTIADLMPPETRGVAIALWSLGPLFGPIIGPVVGGLLVEAKGWRWAFWVLSIVGGVASVIFCFVVPETYAPVLLRRKSARLHKTTEESTSRDNIPYVDQHSPEGGGEFVESSTQPHLFSQALIRPMKMLLLSPIVALMSTYVAALYGLLYVLFTTFTTVFSEQYGFSAIGSGLAFLGGGVGMLFGLLYAASLSDRAIKARIKNGQVPKPEDRLSLYLVLPGALTIPAGLFIYGWSTDKHVHWIVPEIGNAVTGFGMIVIVMCVQTYLVDAFTVHAASATAANTVLRSLAGALLPLCGLGLYEAVGLGWGNSILAFIALAFAPIPVLFARFGEVLRVRFPVKL</sequence>
<feature type="transmembrane region" description="Helical" evidence="7">
    <location>
        <begin position="112"/>
        <end position="132"/>
    </location>
</feature>
<evidence type="ECO:0000256" key="4">
    <source>
        <dbReference type="ARBA" id="ARBA00022989"/>
    </source>
</evidence>
<dbReference type="Gene3D" id="1.20.1250.20">
    <property type="entry name" value="MFS general substrate transporter like domains"/>
    <property type="match status" value="1"/>
</dbReference>
<feature type="transmembrane region" description="Helical" evidence="7">
    <location>
        <begin position="86"/>
        <end position="105"/>
    </location>
</feature>
<evidence type="ECO:0000259" key="8">
    <source>
        <dbReference type="PROSITE" id="PS50850"/>
    </source>
</evidence>
<protein>
    <submittedName>
        <fullName evidence="9">Major facilitator superfamily domain-containing protein</fullName>
    </submittedName>
</protein>
<organism evidence="9 10">
    <name type="scientific">Aspergillus pseudoustus</name>
    <dbReference type="NCBI Taxonomy" id="1810923"/>
    <lineage>
        <taxon>Eukaryota</taxon>
        <taxon>Fungi</taxon>
        <taxon>Dikarya</taxon>
        <taxon>Ascomycota</taxon>
        <taxon>Pezizomycotina</taxon>
        <taxon>Eurotiomycetes</taxon>
        <taxon>Eurotiomycetidae</taxon>
        <taxon>Eurotiales</taxon>
        <taxon>Aspergillaceae</taxon>
        <taxon>Aspergillus</taxon>
        <taxon>Aspergillus subgen. Nidulantes</taxon>
    </lineage>
</organism>
<evidence type="ECO:0000256" key="3">
    <source>
        <dbReference type="ARBA" id="ARBA00022692"/>
    </source>
</evidence>
<reference evidence="9 10" key="1">
    <citation type="submission" date="2024-07" db="EMBL/GenBank/DDBJ databases">
        <title>Section-level genome sequencing and comparative genomics of Aspergillus sections Usti and Cavernicolus.</title>
        <authorList>
            <consortium name="Lawrence Berkeley National Laboratory"/>
            <person name="Nybo J.L."/>
            <person name="Vesth T.C."/>
            <person name="Theobald S."/>
            <person name="Frisvad J.C."/>
            <person name="Larsen T.O."/>
            <person name="Kjaerboelling I."/>
            <person name="Rothschild-Mancinelli K."/>
            <person name="Lyhne E.K."/>
            <person name="Kogle M.E."/>
            <person name="Barry K."/>
            <person name="Clum A."/>
            <person name="Na H."/>
            <person name="Ledsgaard L."/>
            <person name="Lin J."/>
            <person name="Lipzen A."/>
            <person name="Kuo A."/>
            <person name="Riley R."/>
            <person name="Mondo S."/>
            <person name="Labutti K."/>
            <person name="Haridas S."/>
            <person name="Pangalinan J."/>
            <person name="Salamov A.A."/>
            <person name="Simmons B.A."/>
            <person name="Magnuson J.K."/>
            <person name="Chen J."/>
            <person name="Drula E."/>
            <person name="Henrissat B."/>
            <person name="Wiebenga A."/>
            <person name="Lubbers R.J."/>
            <person name="Gomes A.C."/>
            <person name="Makela M.R."/>
            <person name="Stajich J."/>
            <person name="Grigoriev I.V."/>
            <person name="Mortensen U.H."/>
            <person name="De Vries R.P."/>
            <person name="Baker S.E."/>
            <person name="Andersen M.R."/>
        </authorList>
    </citation>
    <scope>NUCLEOTIDE SEQUENCE [LARGE SCALE GENOMIC DNA]</scope>
    <source>
        <strain evidence="9 10">CBS 123904</strain>
    </source>
</reference>
<keyword evidence="5 7" id="KW-0472">Membrane</keyword>
<dbReference type="InterPro" id="IPR036259">
    <property type="entry name" value="MFS_trans_sf"/>
</dbReference>
<dbReference type="SUPFAM" id="SSF103473">
    <property type="entry name" value="MFS general substrate transporter"/>
    <property type="match status" value="1"/>
</dbReference>
<keyword evidence="10" id="KW-1185">Reference proteome</keyword>
<name>A0ABR4KHX1_9EURO</name>
<dbReference type="PANTHER" id="PTHR23502">
    <property type="entry name" value="MAJOR FACILITATOR SUPERFAMILY"/>
    <property type="match status" value="1"/>
</dbReference>
<evidence type="ECO:0000256" key="2">
    <source>
        <dbReference type="ARBA" id="ARBA00008335"/>
    </source>
</evidence>
<feature type="transmembrane region" description="Helical" evidence="7">
    <location>
        <begin position="464"/>
        <end position="485"/>
    </location>
</feature>
<dbReference type="EMBL" id="JBFXLU010000028">
    <property type="protein sequence ID" value="KAL2851866.1"/>
    <property type="molecule type" value="Genomic_DNA"/>
</dbReference>
<dbReference type="InterPro" id="IPR011701">
    <property type="entry name" value="MFS"/>
</dbReference>
<accession>A0ABR4KHX1</accession>